<dbReference type="GO" id="GO:0003677">
    <property type="term" value="F:DNA binding"/>
    <property type="evidence" value="ECO:0007669"/>
    <property type="project" value="UniProtKB-UniRule"/>
</dbReference>
<evidence type="ECO:0000313" key="6">
    <source>
        <dbReference type="Proteomes" id="UP000254701"/>
    </source>
</evidence>
<evidence type="ECO:0000256" key="3">
    <source>
        <dbReference type="SAM" id="MobiDB-lite"/>
    </source>
</evidence>
<dbReference type="InterPro" id="IPR001647">
    <property type="entry name" value="HTH_TetR"/>
</dbReference>
<dbReference type="OrthoDB" id="3218408at2"/>
<proteinExistence type="predicted"/>
<sequence>MNDEMKRSPTSPERSARSETRKTLSREAWIAAAIAALEKKGIANVKIDHLSKQLKVTRGSFYFHFRNLKDLLDSLLEEWRQRNCKPFEALIDQDVIDGPAFFDAITGVWIREDPFSPRLDLAIRDWARSSAVIDRKVQAQDDFRMALLVRAFATMGYDEDESLIRARITYFQQIGYYATHFKEPPADRKRFRSLYTKILIGSD</sequence>
<evidence type="ECO:0000256" key="1">
    <source>
        <dbReference type="ARBA" id="ARBA00023125"/>
    </source>
</evidence>
<evidence type="ECO:0000313" key="5">
    <source>
        <dbReference type="EMBL" id="SUY29476.1"/>
    </source>
</evidence>
<evidence type="ECO:0000259" key="4">
    <source>
        <dbReference type="PROSITE" id="PS50977"/>
    </source>
</evidence>
<feature type="region of interest" description="Disordered" evidence="3">
    <location>
        <begin position="1"/>
        <end position="21"/>
    </location>
</feature>
<dbReference type="InterPro" id="IPR009057">
    <property type="entry name" value="Homeodomain-like_sf"/>
</dbReference>
<accession>A0A381IMJ5</accession>
<dbReference type="Proteomes" id="UP000254701">
    <property type="component" value="Unassembled WGS sequence"/>
</dbReference>
<name>A0A381IMJ5_AMIAI</name>
<gene>
    <name evidence="5" type="ORF">NCTC10684_05709</name>
</gene>
<dbReference type="EMBL" id="UFSM01000004">
    <property type="protein sequence ID" value="SUY29476.1"/>
    <property type="molecule type" value="Genomic_DNA"/>
</dbReference>
<reference evidence="5 6" key="1">
    <citation type="submission" date="2018-06" db="EMBL/GenBank/DDBJ databases">
        <authorList>
            <consortium name="Pathogen Informatics"/>
            <person name="Doyle S."/>
        </authorList>
    </citation>
    <scope>NUCLEOTIDE SEQUENCE [LARGE SCALE GENOMIC DNA]</scope>
    <source>
        <strain evidence="5 6">NCTC10684</strain>
    </source>
</reference>
<dbReference type="Pfam" id="PF00440">
    <property type="entry name" value="TetR_N"/>
    <property type="match status" value="1"/>
</dbReference>
<dbReference type="SUPFAM" id="SSF46689">
    <property type="entry name" value="Homeodomain-like"/>
    <property type="match status" value="1"/>
</dbReference>
<keyword evidence="1 2" id="KW-0238">DNA-binding</keyword>
<dbReference type="RefSeq" id="WP_115734693.1">
    <property type="nucleotide sequence ID" value="NZ_BAAAVY010000037.1"/>
</dbReference>
<organism evidence="5 6">
    <name type="scientific">Aminobacter aminovorans</name>
    <name type="common">Chelatobacter heintzii</name>
    <dbReference type="NCBI Taxonomy" id="83263"/>
    <lineage>
        <taxon>Bacteria</taxon>
        <taxon>Pseudomonadati</taxon>
        <taxon>Pseudomonadota</taxon>
        <taxon>Alphaproteobacteria</taxon>
        <taxon>Hyphomicrobiales</taxon>
        <taxon>Phyllobacteriaceae</taxon>
        <taxon>Aminobacter</taxon>
    </lineage>
</organism>
<protein>
    <submittedName>
        <fullName evidence="5">DNA-binding transcriptional regulator EnvR</fullName>
    </submittedName>
</protein>
<feature type="domain" description="HTH tetR-type" evidence="4">
    <location>
        <begin position="23"/>
        <end position="83"/>
    </location>
</feature>
<dbReference type="Gene3D" id="1.10.357.10">
    <property type="entry name" value="Tetracycline Repressor, domain 2"/>
    <property type="match status" value="1"/>
</dbReference>
<evidence type="ECO:0000256" key="2">
    <source>
        <dbReference type="PROSITE-ProRule" id="PRU00335"/>
    </source>
</evidence>
<feature type="DNA-binding region" description="H-T-H motif" evidence="2">
    <location>
        <begin position="46"/>
        <end position="65"/>
    </location>
</feature>
<dbReference type="PROSITE" id="PS50977">
    <property type="entry name" value="HTH_TETR_2"/>
    <property type="match status" value="1"/>
</dbReference>
<dbReference type="AlphaFoldDB" id="A0A381IMJ5"/>